<evidence type="ECO:0000313" key="1">
    <source>
        <dbReference type="EMBL" id="OIN56093.1"/>
    </source>
</evidence>
<gene>
    <name evidence="1" type="ORF">BLX24_26335</name>
</gene>
<organism evidence="1 2">
    <name type="scientific">Arsenicibacter rosenii</name>
    <dbReference type="NCBI Taxonomy" id="1750698"/>
    <lineage>
        <taxon>Bacteria</taxon>
        <taxon>Pseudomonadati</taxon>
        <taxon>Bacteroidota</taxon>
        <taxon>Cytophagia</taxon>
        <taxon>Cytophagales</taxon>
        <taxon>Spirosomataceae</taxon>
        <taxon>Arsenicibacter</taxon>
    </lineage>
</organism>
<dbReference type="OrthoDB" id="181419at2"/>
<dbReference type="EMBL" id="MORL01000028">
    <property type="protein sequence ID" value="OIN56093.1"/>
    <property type="molecule type" value="Genomic_DNA"/>
</dbReference>
<keyword evidence="2" id="KW-1185">Reference proteome</keyword>
<reference evidence="1 2" key="1">
    <citation type="submission" date="2016-10" db="EMBL/GenBank/DDBJ databases">
        <title>Arsenicibacter rosenii gen. nov., sp. nov., an efficient arsenic-methylating bacterium isolated from an arsenic-contaminated paddy soil.</title>
        <authorList>
            <person name="Huang K."/>
        </authorList>
    </citation>
    <scope>NUCLEOTIDE SEQUENCE [LARGE SCALE GENOMIC DNA]</scope>
    <source>
        <strain evidence="1 2">SM-1</strain>
    </source>
</reference>
<proteinExistence type="predicted"/>
<evidence type="ECO:0000313" key="2">
    <source>
        <dbReference type="Proteomes" id="UP000181790"/>
    </source>
</evidence>
<protein>
    <submittedName>
        <fullName evidence="1">Uncharacterized protein</fullName>
    </submittedName>
</protein>
<dbReference type="Proteomes" id="UP000181790">
    <property type="component" value="Unassembled WGS sequence"/>
</dbReference>
<sequence>MRFLDQELIDKYEKLPKSGKSILIQAANSELGYFAPTNWVNRMTTRKGQPTPAQYDWLKAKIEELYSYYNPLPEGVTP</sequence>
<accession>A0A1S2VBL1</accession>
<dbReference type="RefSeq" id="WP_071506225.1">
    <property type="nucleotide sequence ID" value="NZ_MORL01000028.1"/>
</dbReference>
<dbReference type="AlphaFoldDB" id="A0A1S2VBL1"/>
<comment type="caution">
    <text evidence="1">The sequence shown here is derived from an EMBL/GenBank/DDBJ whole genome shotgun (WGS) entry which is preliminary data.</text>
</comment>
<name>A0A1S2VBL1_9BACT</name>